<dbReference type="InterPro" id="IPR010427">
    <property type="entry name" value="DUF1023"/>
</dbReference>
<feature type="domain" description="DUF1023" evidence="1">
    <location>
        <begin position="29"/>
        <end position="196"/>
    </location>
</feature>
<dbReference type="InterPro" id="IPR029058">
    <property type="entry name" value="AB_hydrolase_fold"/>
</dbReference>
<organism evidence="2 3">
    <name type="scientific">Virgisporangium aurantiacum</name>
    <dbReference type="NCBI Taxonomy" id="175570"/>
    <lineage>
        <taxon>Bacteria</taxon>
        <taxon>Bacillati</taxon>
        <taxon>Actinomycetota</taxon>
        <taxon>Actinomycetes</taxon>
        <taxon>Micromonosporales</taxon>
        <taxon>Micromonosporaceae</taxon>
        <taxon>Virgisporangium</taxon>
    </lineage>
</organism>
<dbReference type="AlphaFoldDB" id="A0A8J4E6E5"/>
<dbReference type="Proteomes" id="UP000612585">
    <property type="component" value="Unassembled WGS sequence"/>
</dbReference>
<reference evidence="2" key="1">
    <citation type="submission" date="2021-01" db="EMBL/GenBank/DDBJ databases">
        <title>Whole genome shotgun sequence of Virgisporangium aurantiacum NBRC 16421.</title>
        <authorList>
            <person name="Komaki H."/>
            <person name="Tamura T."/>
        </authorList>
    </citation>
    <scope>NUCLEOTIDE SEQUENCE</scope>
    <source>
        <strain evidence="2">NBRC 16421</strain>
    </source>
</reference>
<dbReference type="Gene3D" id="3.40.50.1820">
    <property type="entry name" value="alpha/beta hydrolase"/>
    <property type="match status" value="1"/>
</dbReference>
<keyword evidence="3" id="KW-1185">Reference proteome</keyword>
<name>A0A8J4E6E5_9ACTN</name>
<gene>
    <name evidence="2" type="ORF">Vau01_082630</name>
</gene>
<evidence type="ECO:0000259" key="1">
    <source>
        <dbReference type="Pfam" id="PF06259"/>
    </source>
</evidence>
<sequence>MVWWILRALLVGTVLAIGLPEPRAAAPDPVVAVVGDLAHAVRIAVLVPGSDTTPANFQRGLGGVERRSPAWQARQLAAAAGPDTAAVAWLGYETPHGIGRTAIRSERAVSAADALVRYVGSLVSDRPHATVVVIGHSYGSVVIRYAAHRLPAAATDLVAIGSPGMDASSVADLGTAARVWAGSAPADWTRRIPPLRVLGAGHGRHPTDAGFGALPLDVHDADGHDGYFVPGTASLASLAGVLSGVLSGVLVGADAGVVAA</sequence>
<dbReference type="RefSeq" id="WP_204005302.1">
    <property type="nucleotide sequence ID" value="NZ_BOPG01000058.1"/>
</dbReference>
<comment type="caution">
    <text evidence="2">The sequence shown here is derived from an EMBL/GenBank/DDBJ whole genome shotgun (WGS) entry which is preliminary data.</text>
</comment>
<evidence type="ECO:0000313" key="2">
    <source>
        <dbReference type="EMBL" id="GIJ60747.1"/>
    </source>
</evidence>
<dbReference type="SUPFAM" id="SSF53474">
    <property type="entry name" value="alpha/beta-Hydrolases"/>
    <property type="match status" value="1"/>
</dbReference>
<dbReference type="Pfam" id="PF06259">
    <property type="entry name" value="Abhydrolase_8"/>
    <property type="match status" value="1"/>
</dbReference>
<proteinExistence type="predicted"/>
<accession>A0A8J4E6E5</accession>
<protein>
    <recommendedName>
        <fullName evidence="1">DUF1023 domain-containing protein</fullName>
    </recommendedName>
</protein>
<evidence type="ECO:0000313" key="3">
    <source>
        <dbReference type="Proteomes" id="UP000612585"/>
    </source>
</evidence>
<dbReference type="EMBL" id="BOPG01000058">
    <property type="protein sequence ID" value="GIJ60747.1"/>
    <property type="molecule type" value="Genomic_DNA"/>
</dbReference>